<dbReference type="EMBL" id="MNCJ02000324">
    <property type="protein sequence ID" value="KAF5789039.1"/>
    <property type="molecule type" value="Genomic_DNA"/>
</dbReference>
<accession>A0A9K3I277</accession>
<reference evidence="1" key="2">
    <citation type="submission" date="2020-06" db="EMBL/GenBank/DDBJ databases">
        <title>Helianthus annuus Genome sequencing and assembly Release 2.</title>
        <authorList>
            <person name="Gouzy J."/>
            <person name="Langlade N."/>
            <person name="Munos S."/>
        </authorList>
    </citation>
    <scope>NUCLEOTIDE SEQUENCE</scope>
    <source>
        <tissue evidence="1">Leaves</tissue>
    </source>
</reference>
<protein>
    <submittedName>
        <fullName evidence="1">Uncharacterized protein</fullName>
    </submittedName>
</protein>
<evidence type="ECO:0000313" key="1">
    <source>
        <dbReference type="EMBL" id="KAF5789039.1"/>
    </source>
</evidence>
<comment type="caution">
    <text evidence="1">The sequence shown here is derived from an EMBL/GenBank/DDBJ whole genome shotgun (WGS) entry which is preliminary data.</text>
</comment>
<dbReference type="Gramene" id="mRNA:HanXRQr2_Chr09g0366181">
    <property type="protein sequence ID" value="CDS:HanXRQr2_Chr09g0366181.1"/>
    <property type="gene ID" value="HanXRQr2_Chr09g0366181"/>
</dbReference>
<gene>
    <name evidence="1" type="ORF">HanXRQr2_Chr09g0366181</name>
</gene>
<evidence type="ECO:0000313" key="2">
    <source>
        <dbReference type="Proteomes" id="UP000215914"/>
    </source>
</evidence>
<proteinExistence type="predicted"/>
<keyword evidence="2" id="KW-1185">Reference proteome</keyword>
<sequence length="72" mass="8226">MVLPPVKLLIFSCNVSTYSRLRKTSAMVGRFFGWLSKHLSTIRAYCFKHFGDISPFISESTIPFKRPALIES</sequence>
<dbReference type="Proteomes" id="UP000215914">
    <property type="component" value="Unassembled WGS sequence"/>
</dbReference>
<reference evidence="1" key="1">
    <citation type="journal article" date="2017" name="Nature">
        <title>The sunflower genome provides insights into oil metabolism, flowering and Asterid evolution.</title>
        <authorList>
            <person name="Badouin H."/>
            <person name="Gouzy J."/>
            <person name="Grassa C.J."/>
            <person name="Murat F."/>
            <person name="Staton S.E."/>
            <person name="Cottret L."/>
            <person name="Lelandais-Briere C."/>
            <person name="Owens G.L."/>
            <person name="Carrere S."/>
            <person name="Mayjonade B."/>
            <person name="Legrand L."/>
            <person name="Gill N."/>
            <person name="Kane N.C."/>
            <person name="Bowers J.E."/>
            <person name="Hubner S."/>
            <person name="Bellec A."/>
            <person name="Berard A."/>
            <person name="Berges H."/>
            <person name="Blanchet N."/>
            <person name="Boniface M.C."/>
            <person name="Brunel D."/>
            <person name="Catrice O."/>
            <person name="Chaidir N."/>
            <person name="Claudel C."/>
            <person name="Donnadieu C."/>
            <person name="Faraut T."/>
            <person name="Fievet G."/>
            <person name="Helmstetter N."/>
            <person name="King M."/>
            <person name="Knapp S.J."/>
            <person name="Lai Z."/>
            <person name="Le Paslier M.C."/>
            <person name="Lippi Y."/>
            <person name="Lorenzon L."/>
            <person name="Mandel J.R."/>
            <person name="Marage G."/>
            <person name="Marchand G."/>
            <person name="Marquand E."/>
            <person name="Bret-Mestries E."/>
            <person name="Morien E."/>
            <person name="Nambeesan S."/>
            <person name="Nguyen T."/>
            <person name="Pegot-Espagnet P."/>
            <person name="Pouilly N."/>
            <person name="Raftis F."/>
            <person name="Sallet E."/>
            <person name="Schiex T."/>
            <person name="Thomas J."/>
            <person name="Vandecasteele C."/>
            <person name="Vares D."/>
            <person name="Vear F."/>
            <person name="Vautrin S."/>
            <person name="Crespi M."/>
            <person name="Mangin B."/>
            <person name="Burke J.M."/>
            <person name="Salse J."/>
            <person name="Munos S."/>
            <person name="Vincourt P."/>
            <person name="Rieseberg L.H."/>
            <person name="Langlade N.B."/>
        </authorList>
    </citation>
    <scope>NUCLEOTIDE SEQUENCE</scope>
    <source>
        <tissue evidence="1">Leaves</tissue>
    </source>
</reference>
<name>A0A9K3I277_HELAN</name>
<organism evidence="1 2">
    <name type="scientific">Helianthus annuus</name>
    <name type="common">Common sunflower</name>
    <dbReference type="NCBI Taxonomy" id="4232"/>
    <lineage>
        <taxon>Eukaryota</taxon>
        <taxon>Viridiplantae</taxon>
        <taxon>Streptophyta</taxon>
        <taxon>Embryophyta</taxon>
        <taxon>Tracheophyta</taxon>
        <taxon>Spermatophyta</taxon>
        <taxon>Magnoliopsida</taxon>
        <taxon>eudicotyledons</taxon>
        <taxon>Gunneridae</taxon>
        <taxon>Pentapetalae</taxon>
        <taxon>asterids</taxon>
        <taxon>campanulids</taxon>
        <taxon>Asterales</taxon>
        <taxon>Asteraceae</taxon>
        <taxon>Asteroideae</taxon>
        <taxon>Heliantheae alliance</taxon>
        <taxon>Heliantheae</taxon>
        <taxon>Helianthus</taxon>
    </lineage>
</organism>
<dbReference type="AlphaFoldDB" id="A0A9K3I277"/>